<organism evidence="1 2">
    <name type="scientific">Forsythia ovata</name>
    <dbReference type="NCBI Taxonomy" id="205694"/>
    <lineage>
        <taxon>Eukaryota</taxon>
        <taxon>Viridiplantae</taxon>
        <taxon>Streptophyta</taxon>
        <taxon>Embryophyta</taxon>
        <taxon>Tracheophyta</taxon>
        <taxon>Spermatophyta</taxon>
        <taxon>Magnoliopsida</taxon>
        <taxon>eudicotyledons</taxon>
        <taxon>Gunneridae</taxon>
        <taxon>Pentapetalae</taxon>
        <taxon>asterids</taxon>
        <taxon>lamiids</taxon>
        <taxon>Lamiales</taxon>
        <taxon>Oleaceae</taxon>
        <taxon>Forsythieae</taxon>
        <taxon>Forsythia</taxon>
    </lineage>
</organism>
<dbReference type="EMBL" id="JBFOLJ010000019">
    <property type="protein sequence ID" value="KAL2463933.1"/>
    <property type="molecule type" value="Genomic_DNA"/>
</dbReference>
<evidence type="ECO:0000313" key="2">
    <source>
        <dbReference type="Proteomes" id="UP001604277"/>
    </source>
</evidence>
<protein>
    <submittedName>
        <fullName evidence="1">Uncharacterized protein</fullName>
    </submittedName>
</protein>
<sequence>MPSGQAPRLLHFFLGLYPYLANTGDLRGKGFGFSKPQPIFLPVVVKNGEAPPLRLPLVHSLRLREVKKEIQYIIAIESDELGNSKQFEFKNMQRYNAAPEYG</sequence>
<evidence type="ECO:0000313" key="1">
    <source>
        <dbReference type="EMBL" id="KAL2463933.1"/>
    </source>
</evidence>
<dbReference type="Proteomes" id="UP001604277">
    <property type="component" value="Unassembled WGS sequence"/>
</dbReference>
<name>A0ABD1PJ55_9LAMI</name>
<gene>
    <name evidence="1" type="ORF">Fot_53589</name>
</gene>
<proteinExistence type="predicted"/>
<reference evidence="2" key="1">
    <citation type="submission" date="2024-07" db="EMBL/GenBank/DDBJ databases">
        <title>Two chromosome-level genome assemblies of Korean endemic species Abeliophyllum distichum and Forsythia ovata (Oleaceae).</title>
        <authorList>
            <person name="Jang H."/>
        </authorList>
    </citation>
    <scope>NUCLEOTIDE SEQUENCE [LARGE SCALE GENOMIC DNA]</scope>
</reference>
<comment type="caution">
    <text evidence="1">The sequence shown here is derived from an EMBL/GenBank/DDBJ whole genome shotgun (WGS) entry which is preliminary data.</text>
</comment>
<accession>A0ABD1PJ55</accession>
<dbReference type="AlphaFoldDB" id="A0ABD1PJ55"/>
<keyword evidence="2" id="KW-1185">Reference proteome</keyword>